<dbReference type="EMBL" id="LR796756">
    <property type="protein sequence ID" value="CAB4163713.1"/>
    <property type="molecule type" value="Genomic_DNA"/>
</dbReference>
<gene>
    <name evidence="1" type="ORF">UFOVP543_13</name>
    <name evidence="2" type="ORF">UFOVP804_41</name>
</gene>
<accession>A0A6J5MR31</accession>
<name>A0A6J5MR31_9CAUD</name>
<evidence type="ECO:0000313" key="1">
    <source>
        <dbReference type="EMBL" id="CAB4149635.1"/>
    </source>
</evidence>
<protein>
    <submittedName>
        <fullName evidence="1">Uncharacterized protein</fullName>
    </submittedName>
</protein>
<sequence>MAKKKAVKKFKKKPEAFCYVRKVLNAYVDLIEDTEVLVADGFDEAIIGIACANHDPVVIYDFDICVEILRKDMSHEDALEHMSYNVTGAYVGPRTPIFIRTIDEISNEVGI</sequence>
<evidence type="ECO:0000313" key="2">
    <source>
        <dbReference type="EMBL" id="CAB4163713.1"/>
    </source>
</evidence>
<dbReference type="EMBL" id="LR796531">
    <property type="protein sequence ID" value="CAB4149635.1"/>
    <property type="molecule type" value="Genomic_DNA"/>
</dbReference>
<reference evidence="1" key="1">
    <citation type="submission" date="2020-04" db="EMBL/GenBank/DDBJ databases">
        <authorList>
            <person name="Chiriac C."/>
            <person name="Salcher M."/>
            <person name="Ghai R."/>
            <person name="Kavagutti S V."/>
        </authorList>
    </citation>
    <scope>NUCLEOTIDE SEQUENCE</scope>
</reference>
<organism evidence="1">
    <name type="scientific">uncultured Caudovirales phage</name>
    <dbReference type="NCBI Taxonomy" id="2100421"/>
    <lineage>
        <taxon>Viruses</taxon>
        <taxon>Duplodnaviria</taxon>
        <taxon>Heunggongvirae</taxon>
        <taxon>Uroviricota</taxon>
        <taxon>Caudoviricetes</taxon>
        <taxon>Peduoviridae</taxon>
        <taxon>Maltschvirus</taxon>
        <taxon>Maltschvirus maltsch</taxon>
    </lineage>
</organism>
<proteinExistence type="predicted"/>